<organism evidence="1">
    <name type="scientific">marine sediment metagenome</name>
    <dbReference type="NCBI Taxonomy" id="412755"/>
    <lineage>
        <taxon>unclassified sequences</taxon>
        <taxon>metagenomes</taxon>
        <taxon>ecological metagenomes</taxon>
    </lineage>
</organism>
<accession>A0A0F9CEX6</accession>
<dbReference type="AlphaFoldDB" id="A0A0F9CEX6"/>
<feature type="non-terminal residue" evidence="1">
    <location>
        <position position="62"/>
    </location>
</feature>
<dbReference type="EMBL" id="LAZR01033493">
    <property type="protein sequence ID" value="KKL47923.1"/>
    <property type="molecule type" value="Genomic_DNA"/>
</dbReference>
<sequence>MAELTEIEVPTWWSRGGGMMVRRDALSENHPEHTYNYIVREYGVDPEDYGITIRRCPHCKEK</sequence>
<reference evidence="1" key="1">
    <citation type="journal article" date="2015" name="Nature">
        <title>Complex archaea that bridge the gap between prokaryotes and eukaryotes.</title>
        <authorList>
            <person name="Spang A."/>
            <person name="Saw J.H."/>
            <person name="Jorgensen S.L."/>
            <person name="Zaremba-Niedzwiedzka K."/>
            <person name="Martijn J."/>
            <person name="Lind A.E."/>
            <person name="van Eijk R."/>
            <person name="Schleper C."/>
            <person name="Guy L."/>
            <person name="Ettema T.J."/>
        </authorList>
    </citation>
    <scope>NUCLEOTIDE SEQUENCE</scope>
</reference>
<evidence type="ECO:0000313" key="1">
    <source>
        <dbReference type="EMBL" id="KKL47923.1"/>
    </source>
</evidence>
<gene>
    <name evidence="1" type="ORF">LCGC14_2330700</name>
</gene>
<name>A0A0F9CEX6_9ZZZZ</name>
<comment type="caution">
    <text evidence="1">The sequence shown here is derived from an EMBL/GenBank/DDBJ whole genome shotgun (WGS) entry which is preliminary data.</text>
</comment>
<proteinExistence type="predicted"/>
<protein>
    <submittedName>
        <fullName evidence="1">Uncharacterized protein</fullName>
    </submittedName>
</protein>